<dbReference type="InterPro" id="IPR020568">
    <property type="entry name" value="Ribosomal_Su5_D2-typ_SF"/>
</dbReference>
<dbReference type="GO" id="GO:0005763">
    <property type="term" value="C:mitochondrial small ribosomal subunit"/>
    <property type="evidence" value="ECO:0007669"/>
    <property type="project" value="TreeGrafter"/>
</dbReference>
<gene>
    <name evidence="5" type="ORF">PFL1_02987</name>
</gene>
<dbReference type="AlphaFoldDB" id="A0A061H8L3"/>
<dbReference type="GO" id="GO:0006412">
    <property type="term" value="P:translation"/>
    <property type="evidence" value="ECO:0007669"/>
    <property type="project" value="InterPro"/>
</dbReference>
<feature type="region of interest" description="Disordered" evidence="4">
    <location>
        <begin position="18"/>
        <end position="77"/>
    </location>
</feature>
<evidence type="ECO:0000256" key="3">
    <source>
        <dbReference type="ARBA" id="ARBA00023274"/>
    </source>
</evidence>
<dbReference type="eggNOG" id="KOG1697">
    <property type="taxonomic scope" value="Eukaryota"/>
</dbReference>
<reference evidence="5 6" key="1">
    <citation type="journal article" date="2013" name="Plant Cell">
        <title>The transition from a phytopathogenic smut ancestor to an anamorphic biocontrol agent deciphered by comparative whole-genome analysis.</title>
        <authorList>
            <person name="Lefebvre F."/>
            <person name="Joly D.L."/>
            <person name="Labbe C."/>
            <person name="Teichmann B."/>
            <person name="Linning R."/>
            <person name="Belzile F."/>
            <person name="Bakkeren G."/>
            <person name="Belanger R.R."/>
        </authorList>
    </citation>
    <scope>NUCLEOTIDE SEQUENCE [LARGE SCALE GENOMIC DNA]</scope>
    <source>
        <strain evidence="5 6">PF-1</strain>
    </source>
</reference>
<comment type="similarity">
    <text evidence="1">Belongs to the universal ribosomal protein uS9 family.</text>
</comment>
<evidence type="ECO:0000256" key="1">
    <source>
        <dbReference type="ARBA" id="ARBA00005251"/>
    </source>
</evidence>
<evidence type="ECO:0000313" key="6">
    <source>
        <dbReference type="Proteomes" id="UP000053664"/>
    </source>
</evidence>
<sequence>MAAPARRTTQALARLVATRAPASAPAAAPAARRYASTESASSSSSSASSSSSSSSSGYSSRAPIPQLPPVAPLPSRLKPASPSYYTGRPLYIDTILQLDSLYLSVRRTLTLAHVLPNNSGPPPAPKTGRRNLWLSRDKLATVVGTQLKASQYRQIVTRLALLARFRHLVAEHLAPAADDRHKRDVAAKFVETLARYMNEAAKEELESTGEKAFKNGKGVIDQHGRAYARGRRKESSARVWLVPASSSSAPASTPANIGGQVLVNNTPLPDFFTRNTDRETVTWPFKLTGTLGGYNVFAIVRGGGTSGQAAAIAHGISNALVTLVGQDIHDEKTRLDVKAVARRVLAKDGVLKRDPRVVERKKTGLAKARKAYTWVKR</sequence>
<dbReference type="PANTHER" id="PTHR21569">
    <property type="entry name" value="RIBOSOMAL PROTEIN S9"/>
    <property type="match status" value="1"/>
</dbReference>
<dbReference type="GO" id="GO:0003723">
    <property type="term" value="F:RNA binding"/>
    <property type="evidence" value="ECO:0007669"/>
    <property type="project" value="TreeGrafter"/>
</dbReference>
<keyword evidence="3" id="KW-0687">Ribonucleoprotein</keyword>
<dbReference type="PANTHER" id="PTHR21569:SF1">
    <property type="entry name" value="SMALL RIBOSOMAL SUBUNIT PROTEIN US9M"/>
    <property type="match status" value="1"/>
</dbReference>
<dbReference type="Pfam" id="PF00380">
    <property type="entry name" value="Ribosomal_S9"/>
    <property type="match status" value="1"/>
</dbReference>
<dbReference type="Proteomes" id="UP000053664">
    <property type="component" value="Unassembled WGS sequence"/>
</dbReference>
<dbReference type="InterPro" id="IPR014721">
    <property type="entry name" value="Ribsml_uS5_D2-typ_fold_subgr"/>
</dbReference>
<evidence type="ECO:0000256" key="2">
    <source>
        <dbReference type="ARBA" id="ARBA00022980"/>
    </source>
</evidence>
<organism evidence="5 6">
    <name type="scientific">Pseudozyma flocculosa PF-1</name>
    <dbReference type="NCBI Taxonomy" id="1277687"/>
    <lineage>
        <taxon>Eukaryota</taxon>
        <taxon>Fungi</taxon>
        <taxon>Dikarya</taxon>
        <taxon>Basidiomycota</taxon>
        <taxon>Ustilaginomycotina</taxon>
        <taxon>Ustilaginomycetes</taxon>
        <taxon>Ustilaginales</taxon>
        <taxon>Ustilaginaceae</taxon>
        <taxon>Pseudozyma</taxon>
    </lineage>
</organism>
<accession>A0A061H8L3</accession>
<evidence type="ECO:0008006" key="7">
    <source>
        <dbReference type="Google" id="ProtNLM"/>
    </source>
</evidence>
<dbReference type="InterPro" id="IPR000754">
    <property type="entry name" value="Ribosomal_uS9"/>
</dbReference>
<evidence type="ECO:0000256" key="4">
    <source>
        <dbReference type="SAM" id="MobiDB-lite"/>
    </source>
</evidence>
<dbReference type="SUPFAM" id="SSF54211">
    <property type="entry name" value="Ribosomal protein S5 domain 2-like"/>
    <property type="match status" value="1"/>
</dbReference>
<evidence type="ECO:0000313" key="5">
    <source>
        <dbReference type="EMBL" id="EPQ29232.1"/>
    </source>
</evidence>
<dbReference type="GeneID" id="19317099"/>
<proteinExistence type="inferred from homology"/>
<dbReference type="GO" id="GO:0003735">
    <property type="term" value="F:structural constituent of ribosome"/>
    <property type="evidence" value="ECO:0007669"/>
    <property type="project" value="InterPro"/>
</dbReference>
<dbReference type="HOGENOM" id="CLU_036531_1_0_1"/>
<dbReference type="Gene3D" id="3.30.230.10">
    <property type="match status" value="1"/>
</dbReference>
<dbReference type="OrthoDB" id="10254627at2759"/>
<feature type="compositionally biased region" description="Low complexity" evidence="4">
    <location>
        <begin position="18"/>
        <end position="64"/>
    </location>
</feature>
<dbReference type="KEGG" id="pfp:PFL1_02987"/>
<name>A0A061H8L3_9BASI</name>
<keyword evidence="2" id="KW-0689">Ribosomal protein</keyword>
<dbReference type="RefSeq" id="XP_007878695.1">
    <property type="nucleotide sequence ID" value="XM_007880504.1"/>
</dbReference>
<protein>
    <recommendedName>
        <fullName evidence="7">Ribosomal protein S5 C-terminal domain-containing protein</fullName>
    </recommendedName>
</protein>
<dbReference type="EMBL" id="KE361631">
    <property type="protein sequence ID" value="EPQ29232.1"/>
    <property type="molecule type" value="Genomic_DNA"/>
</dbReference>